<evidence type="ECO:0000313" key="12">
    <source>
        <dbReference type="EMBL" id="KAF2836417.1"/>
    </source>
</evidence>
<dbReference type="PROSITE" id="PS50920">
    <property type="entry name" value="SOLCAR"/>
    <property type="match status" value="3"/>
</dbReference>
<accession>A0A9P4S572</accession>
<dbReference type="AlphaFoldDB" id="A0A9P4S572"/>
<keyword evidence="4 10" id="KW-0812">Transmembrane</keyword>
<proteinExistence type="inferred from homology"/>
<evidence type="ECO:0000256" key="6">
    <source>
        <dbReference type="ARBA" id="ARBA00022792"/>
    </source>
</evidence>
<evidence type="ECO:0000256" key="8">
    <source>
        <dbReference type="ARBA" id="ARBA00023128"/>
    </source>
</evidence>
<feature type="repeat" description="Solcar" evidence="10">
    <location>
        <begin position="240"/>
        <end position="329"/>
    </location>
</feature>
<dbReference type="Gene3D" id="1.50.40.10">
    <property type="entry name" value="Mitochondrial carrier domain"/>
    <property type="match status" value="1"/>
</dbReference>
<evidence type="ECO:0000256" key="5">
    <source>
        <dbReference type="ARBA" id="ARBA00022737"/>
    </source>
</evidence>
<protein>
    <submittedName>
        <fullName evidence="12">Amino-acid transporter arg-13</fullName>
    </submittedName>
</protein>
<evidence type="ECO:0000256" key="11">
    <source>
        <dbReference type="RuleBase" id="RU000488"/>
    </source>
</evidence>
<evidence type="ECO:0000256" key="7">
    <source>
        <dbReference type="ARBA" id="ARBA00022989"/>
    </source>
</evidence>
<dbReference type="FunFam" id="1.50.40.10:FF:000109">
    <property type="entry name" value="Ornithine carrier protein AmcA/Ort1"/>
    <property type="match status" value="1"/>
</dbReference>
<organism evidence="12 13">
    <name type="scientific">Patellaria atrata CBS 101060</name>
    <dbReference type="NCBI Taxonomy" id="1346257"/>
    <lineage>
        <taxon>Eukaryota</taxon>
        <taxon>Fungi</taxon>
        <taxon>Dikarya</taxon>
        <taxon>Ascomycota</taxon>
        <taxon>Pezizomycotina</taxon>
        <taxon>Dothideomycetes</taxon>
        <taxon>Dothideomycetes incertae sedis</taxon>
        <taxon>Patellariales</taxon>
        <taxon>Patellariaceae</taxon>
        <taxon>Patellaria</taxon>
    </lineage>
</organism>
<evidence type="ECO:0000256" key="10">
    <source>
        <dbReference type="PROSITE-ProRule" id="PRU00282"/>
    </source>
</evidence>
<name>A0A9P4S572_9PEZI</name>
<reference evidence="12" key="1">
    <citation type="journal article" date="2020" name="Stud. Mycol.">
        <title>101 Dothideomycetes genomes: a test case for predicting lifestyles and emergence of pathogens.</title>
        <authorList>
            <person name="Haridas S."/>
            <person name="Albert R."/>
            <person name="Binder M."/>
            <person name="Bloem J."/>
            <person name="Labutti K."/>
            <person name="Salamov A."/>
            <person name="Andreopoulos B."/>
            <person name="Baker S."/>
            <person name="Barry K."/>
            <person name="Bills G."/>
            <person name="Bluhm B."/>
            <person name="Cannon C."/>
            <person name="Castanera R."/>
            <person name="Culley D."/>
            <person name="Daum C."/>
            <person name="Ezra D."/>
            <person name="Gonzalez J."/>
            <person name="Henrissat B."/>
            <person name="Kuo A."/>
            <person name="Liang C."/>
            <person name="Lipzen A."/>
            <person name="Lutzoni F."/>
            <person name="Magnuson J."/>
            <person name="Mondo S."/>
            <person name="Nolan M."/>
            <person name="Ohm R."/>
            <person name="Pangilinan J."/>
            <person name="Park H.-J."/>
            <person name="Ramirez L."/>
            <person name="Alfaro M."/>
            <person name="Sun H."/>
            <person name="Tritt A."/>
            <person name="Yoshinaga Y."/>
            <person name="Zwiers L.-H."/>
            <person name="Turgeon B."/>
            <person name="Goodwin S."/>
            <person name="Spatafora J."/>
            <person name="Crous P."/>
            <person name="Grigoriev I."/>
        </authorList>
    </citation>
    <scope>NUCLEOTIDE SEQUENCE</scope>
    <source>
        <strain evidence="12">CBS 101060</strain>
    </source>
</reference>
<sequence length="330" mass="35567">MSFTAPATTLHDRADLIPHAVASLEEQEAIANIGENALKDIAFGSIAGIGGKFLEYPFDTVKVRLQTQPSHLPPLYKGGVDCLVQSFRKDGLYGGLYRGISAPLAGAAAENACLFFGKRFAQNILYATPYTPTLYPISTSFFSGAVSGAFTSFVLTPIELLKCKVQVPVVTASGALREQGWIALTKTIYQHGGLAGFYRGHSGTFIRESIGGAFWFGMNDLMLLKFKERRAAKGLDATTVPITSQMIAGATGGISFTVISYPADTIKSRLQTEDVKGLTAGRQTFLGSGIELWKQQGIRGMFRGCGITMFRSAISSATIFTIYQVLVDHF</sequence>
<dbReference type="OrthoDB" id="2139348at2759"/>
<evidence type="ECO:0000256" key="1">
    <source>
        <dbReference type="ARBA" id="ARBA00004225"/>
    </source>
</evidence>
<dbReference type="SUPFAM" id="SSF103506">
    <property type="entry name" value="Mitochondrial carrier"/>
    <property type="match status" value="1"/>
</dbReference>
<keyword evidence="13" id="KW-1185">Reference proteome</keyword>
<evidence type="ECO:0000256" key="9">
    <source>
        <dbReference type="ARBA" id="ARBA00023136"/>
    </source>
</evidence>
<evidence type="ECO:0000256" key="3">
    <source>
        <dbReference type="ARBA" id="ARBA00022448"/>
    </source>
</evidence>
<keyword evidence="6" id="KW-0999">Mitochondrion inner membrane</keyword>
<dbReference type="Pfam" id="PF00153">
    <property type="entry name" value="Mito_carr"/>
    <property type="match status" value="3"/>
</dbReference>
<dbReference type="PANTHER" id="PTHR45624">
    <property type="entry name" value="MITOCHONDRIAL BASIC AMINO ACIDS TRANSPORTER-RELATED"/>
    <property type="match status" value="1"/>
</dbReference>
<dbReference type="InterPro" id="IPR050567">
    <property type="entry name" value="Mitochondrial_Carrier"/>
</dbReference>
<evidence type="ECO:0000256" key="4">
    <source>
        <dbReference type="ARBA" id="ARBA00022692"/>
    </source>
</evidence>
<feature type="repeat" description="Solcar" evidence="10">
    <location>
        <begin position="135"/>
        <end position="225"/>
    </location>
</feature>
<keyword evidence="3 11" id="KW-0813">Transport</keyword>
<dbReference type="Proteomes" id="UP000799429">
    <property type="component" value="Unassembled WGS sequence"/>
</dbReference>
<keyword evidence="7" id="KW-1133">Transmembrane helix</keyword>
<dbReference type="GO" id="GO:0000064">
    <property type="term" value="F:L-ornithine transmembrane transporter activity"/>
    <property type="evidence" value="ECO:0007669"/>
    <property type="project" value="TreeGrafter"/>
</dbReference>
<feature type="repeat" description="Solcar" evidence="10">
    <location>
        <begin position="35"/>
        <end position="124"/>
    </location>
</feature>
<comment type="caution">
    <text evidence="12">The sequence shown here is derived from an EMBL/GenBank/DDBJ whole genome shotgun (WGS) entry which is preliminary data.</text>
</comment>
<comment type="similarity">
    <text evidence="2 11">Belongs to the mitochondrial carrier (TC 2.A.29) family.</text>
</comment>
<evidence type="ECO:0000313" key="13">
    <source>
        <dbReference type="Proteomes" id="UP000799429"/>
    </source>
</evidence>
<evidence type="ECO:0000256" key="2">
    <source>
        <dbReference type="ARBA" id="ARBA00006375"/>
    </source>
</evidence>
<comment type="subcellular location">
    <subcellularLocation>
        <location evidence="1">Mitochondrion membrane</location>
        <topology evidence="1">Multi-pass membrane protein</topology>
    </subcellularLocation>
</comment>
<dbReference type="InterPro" id="IPR018108">
    <property type="entry name" value="MCP_transmembrane"/>
</dbReference>
<dbReference type="PANTHER" id="PTHR45624:SF31">
    <property type="entry name" value="MITOCHONDRIAL ORNITHINE TRANSPORTER 1"/>
    <property type="match status" value="1"/>
</dbReference>
<gene>
    <name evidence="12" type="ORF">M501DRAFT_237662</name>
</gene>
<dbReference type="GO" id="GO:0031966">
    <property type="term" value="C:mitochondrial membrane"/>
    <property type="evidence" value="ECO:0007669"/>
    <property type="project" value="UniProtKB-SubCell"/>
</dbReference>
<keyword evidence="5" id="KW-0677">Repeat</keyword>
<dbReference type="GO" id="GO:1990575">
    <property type="term" value="P:mitochondrial L-ornithine transmembrane transport"/>
    <property type="evidence" value="ECO:0007669"/>
    <property type="project" value="TreeGrafter"/>
</dbReference>
<dbReference type="InterPro" id="IPR023395">
    <property type="entry name" value="MCP_dom_sf"/>
</dbReference>
<dbReference type="EMBL" id="MU006103">
    <property type="protein sequence ID" value="KAF2836417.1"/>
    <property type="molecule type" value="Genomic_DNA"/>
</dbReference>
<keyword evidence="8" id="KW-0496">Mitochondrion</keyword>
<keyword evidence="9 10" id="KW-0472">Membrane</keyword>